<gene>
    <name evidence="1" type="ORF">HPB47_020199</name>
</gene>
<reference evidence="1 2" key="1">
    <citation type="journal article" date="2020" name="Cell">
        <title>Large-Scale Comparative Analyses of Tick Genomes Elucidate Their Genetic Diversity and Vector Capacities.</title>
        <authorList>
            <consortium name="Tick Genome and Microbiome Consortium (TIGMIC)"/>
            <person name="Jia N."/>
            <person name="Wang J."/>
            <person name="Shi W."/>
            <person name="Du L."/>
            <person name="Sun Y."/>
            <person name="Zhan W."/>
            <person name="Jiang J.F."/>
            <person name="Wang Q."/>
            <person name="Zhang B."/>
            <person name="Ji P."/>
            <person name="Bell-Sakyi L."/>
            <person name="Cui X.M."/>
            <person name="Yuan T.T."/>
            <person name="Jiang B.G."/>
            <person name="Yang W.F."/>
            <person name="Lam T.T."/>
            <person name="Chang Q.C."/>
            <person name="Ding S.J."/>
            <person name="Wang X.J."/>
            <person name="Zhu J.G."/>
            <person name="Ruan X.D."/>
            <person name="Zhao L."/>
            <person name="Wei J.T."/>
            <person name="Ye R.Z."/>
            <person name="Que T.C."/>
            <person name="Du C.H."/>
            <person name="Zhou Y.H."/>
            <person name="Cheng J.X."/>
            <person name="Dai P.F."/>
            <person name="Guo W.B."/>
            <person name="Han X.H."/>
            <person name="Huang E.J."/>
            <person name="Li L.F."/>
            <person name="Wei W."/>
            <person name="Gao Y.C."/>
            <person name="Liu J.Z."/>
            <person name="Shao H.Z."/>
            <person name="Wang X."/>
            <person name="Wang C.C."/>
            <person name="Yang T.C."/>
            <person name="Huo Q.B."/>
            <person name="Li W."/>
            <person name="Chen H.Y."/>
            <person name="Chen S.E."/>
            <person name="Zhou L.G."/>
            <person name="Ni X.B."/>
            <person name="Tian J.H."/>
            <person name="Sheng Y."/>
            <person name="Liu T."/>
            <person name="Pan Y.S."/>
            <person name="Xia L.Y."/>
            <person name="Li J."/>
            <person name="Zhao F."/>
            <person name="Cao W.C."/>
        </authorList>
    </citation>
    <scope>NUCLEOTIDE SEQUENCE [LARGE SCALE GENOMIC DNA]</scope>
    <source>
        <strain evidence="1">Iper-2018</strain>
    </source>
</reference>
<accession>A0AC60QG39</accession>
<name>A0AC60QG39_IXOPE</name>
<dbReference type="EMBL" id="JABSTQ010009082">
    <property type="protein sequence ID" value="KAG0433132.1"/>
    <property type="molecule type" value="Genomic_DNA"/>
</dbReference>
<sequence length="68" mass="7285">MGPQKSLSPTARILICSDHFLPECYERNMRVLADSGFATKYAKLKPDAVPSIFARGTASPTADGSAVK</sequence>
<evidence type="ECO:0000313" key="2">
    <source>
        <dbReference type="Proteomes" id="UP000805193"/>
    </source>
</evidence>
<protein>
    <submittedName>
        <fullName evidence="1">Uncharacterized protein</fullName>
    </submittedName>
</protein>
<dbReference type="Proteomes" id="UP000805193">
    <property type="component" value="Unassembled WGS sequence"/>
</dbReference>
<evidence type="ECO:0000313" key="1">
    <source>
        <dbReference type="EMBL" id="KAG0433132.1"/>
    </source>
</evidence>
<proteinExistence type="predicted"/>
<comment type="caution">
    <text evidence="1">The sequence shown here is derived from an EMBL/GenBank/DDBJ whole genome shotgun (WGS) entry which is preliminary data.</text>
</comment>
<feature type="non-terminal residue" evidence="1">
    <location>
        <position position="68"/>
    </location>
</feature>
<keyword evidence="2" id="KW-1185">Reference proteome</keyword>
<organism evidence="1 2">
    <name type="scientific">Ixodes persulcatus</name>
    <name type="common">Taiga tick</name>
    <dbReference type="NCBI Taxonomy" id="34615"/>
    <lineage>
        <taxon>Eukaryota</taxon>
        <taxon>Metazoa</taxon>
        <taxon>Ecdysozoa</taxon>
        <taxon>Arthropoda</taxon>
        <taxon>Chelicerata</taxon>
        <taxon>Arachnida</taxon>
        <taxon>Acari</taxon>
        <taxon>Parasitiformes</taxon>
        <taxon>Ixodida</taxon>
        <taxon>Ixodoidea</taxon>
        <taxon>Ixodidae</taxon>
        <taxon>Ixodinae</taxon>
        <taxon>Ixodes</taxon>
    </lineage>
</organism>